<dbReference type="AlphaFoldDB" id="A0A0E9TS35"/>
<organism evidence="1">
    <name type="scientific">Anguilla anguilla</name>
    <name type="common">European freshwater eel</name>
    <name type="synonym">Muraena anguilla</name>
    <dbReference type="NCBI Taxonomy" id="7936"/>
    <lineage>
        <taxon>Eukaryota</taxon>
        <taxon>Metazoa</taxon>
        <taxon>Chordata</taxon>
        <taxon>Craniata</taxon>
        <taxon>Vertebrata</taxon>
        <taxon>Euteleostomi</taxon>
        <taxon>Actinopterygii</taxon>
        <taxon>Neopterygii</taxon>
        <taxon>Teleostei</taxon>
        <taxon>Anguilliformes</taxon>
        <taxon>Anguillidae</taxon>
        <taxon>Anguilla</taxon>
    </lineage>
</organism>
<sequence length="117" mass="13053">MMTLYCDLNICSAVSWNKVTLSSGRHNLKYKLNILSDTSVGIVVENGAPQPLVSLLWTCSMTSEQKRTPHLSVVVATKTHFEKPSLFCWRAPTRSFGHLRVHNCSPVSSTVERAHVL</sequence>
<reference evidence="1" key="1">
    <citation type="submission" date="2014-11" db="EMBL/GenBank/DDBJ databases">
        <authorList>
            <person name="Amaro Gonzalez C."/>
        </authorList>
    </citation>
    <scope>NUCLEOTIDE SEQUENCE</scope>
</reference>
<protein>
    <submittedName>
        <fullName evidence="1">Uncharacterized protein</fullName>
    </submittedName>
</protein>
<name>A0A0E9TS35_ANGAN</name>
<reference evidence="1" key="2">
    <citation type="journal article" date="2015" name="Fish Shellfish Immunol.">
        <title>Early steps in the European eel (Anguilla anguilla)-Vibrio vulnificus interaction in the gills: Role of the RtxA13 toxin.</title>
        <authorList>
            <person name="Callol A."/>
            <person name="Pajuelo D."/>
            <person name="Ebbesson L."/>
            <person name="Teles M."/>
            <person name="MacKenzie S."/>
            <person name="Amaro C."/>
        </authorList>
    </citation>
    <scope>NUCLEOTIDE SEQUENCE</scope>
</reference>
<evidence type="ECO:0000313" key="1">
    <source>
        <dbReference type="EMBL" id="JAH56247.1"/>
    </source>
</evidence>
<dbReference type="EMBL" id="GBXM01052330">
    <property type="protein sequence ID" value="JAH56247.1"/>
    <property type="molecule type" value="Transcribed_RNA"/>
</dbReference>
<proteinExistence type="predicted"/>
<accession>A0A0E9TS35</accession>